<dbReference type="InterPro" id="IPR036249">
    <property type="entry name" value="Thioredoxin-like_sf"/>
</dbReference>
<sequence length="219" mass="25276">MTTLHLYHLNNSRSFRILWLLEELGLPYELTLYQRTAEYLAPKALQNIHPMGKAPILQVDDKTLIESGYIIEYLLKYYDDKGLAPHNDDDWKHHTFWLHFAEATAMPALVMRLVFSKVATESPWVIKPMAKAIQKQVERRMITSNINKVCQLMEEHLLKHAWFAGKTFGAVDIQMHFVAVALQAGGTLKGYPKILDWLHRCECRPAFEQAVKKGGRLAF</sequence>
<dbReference type="Pfam" id="PF02798">
    <property type="entry name" value="GST_N"/>
    <property type="match status" value="1"/>
</dbReference>
<dbReference type="SUPFAM" id="SSF52833">
    <property type="entry name" value="Thioredoxin-like"/>
    <property type="match status" value="1"/>
</dbReference>
<dbReference type="CDD" id="cd03189">
    <property type="entry name" value="GST_C_GTT1_like"/>
    <property type="match status" value="1"/>
</dbReference>
<dbReference type="InterPro" id="IPR036282">
    <property type="entry name" value="Glutathione-S-Trfase_C_sf"/>
</dbReference>
<dbReference type="InterPro" id="IPR010987">
    <property type="entry name" value="Glutathione-S-Trfase_C-like"/>
</dbReference>
<comment type="catalytic activity">
    <reaction evidence="3">
        <text>RX + glutathione = an S-substituted glutathione + a halide anion + H(+)</text>
        <dbReference type="Rhea" id="RHEA:16437"/>
        <dbReference type="ChEBI" id="CHEBI:15378"/>
        <dbReference type="ChEBI" id="CHEBI:16042"/>
        <dbReference type="ChEBI" id="CHEBI:17792"/>
        <dbReference type="ChEBI" id="CHEBI:57925"/>
        <dbReference type="ChEBI" id="CHEBI:90779"/>
        <dbReference type="EC" id="2.5.1.18"/>
    </reaction>
</comment>
<dbReference type="EC" id="2.5.1.18" evidence="1"/>
<dbReference type="SFLD" id="SFLDG00358">
    <property type="entry name" value="Main_(cytGST)"/>
    <property type="match status" value="1"/>
</dbReference>
<dbReference type="Proteomes" id="UP000191094">
    <property type="component" value="Unassembled WGS sequence"/>
</dbReference>
<protein>
    <recommendedName>
        <fullName evidence="1">glutathione transferase</fullName>
        <ecNumber evidence="1">2.5.1.18</ecNumber>
    </recommendedName>
</protein>
<dbReference type="OrthoDB" id="9810080at2"/>
<dbReference type="FunFam" id="3.40.30.10:FF:000156">
    <property type="entry name" value="Glutathione S-transferase 1"/>
    <property type="match status" value="1"/>
</dbReference>
<evidence type="ECO:0000256" key="2">
    <source>
        <dbReference type="ARBA" id="ARBA00022679"/>
    </source>
</evidence>
<dbReference type="CDD" id="cd03046">
    <property type="entry name" value="GST_N_GTT1_like"/>
    <property type="match status" value="1"/>
</dbReference>
<dbReference type="InterPro" id="IPR040079">
    <property type="entry name" value="Glutathione_S-Trfase"/>
</dbReference>
<dbReference type="Gene3D" id="1.20.1050.10">
    <property type="match status" value="1"/>
</dbReference>
<feature type="domain" description="GST N-terminal" evidence="4">
    <location>
        <begin position="1"/>
        <end position="82"/>
    </location>
</feature>
<dbReference type="PROSITE" id="PS50405">
    <property type="entry name" value="GST_CTER"/>
    <property type="match status" value="1"/>
</dbReference>
<dbReference type="Gene3D" id="3.40.30.10">
    <property type="entry name" value="Glutaredoxin"/>
    <property type="match status" value="1"/>
</dbReference>
<proteinExistence type="predicted"/>
<evidence type="ECO:0000256" key="1">
    <source>
        <dbReference type="ARBA" id="ARBA00012452"/>
    </source>
</evidence>
<dbReference type="PROSITE" id="PS50404">
    <property type="entry name" value="GST_NTER"/>
    <property type="match status" value="1"/>
</dbReference>
<dbReference type="GO" id="GO:0005737">
    <property type="term" value="C:cytoplasm"/>
    <property type="evidence" value="ECO:0007669"/>
    <property type="project" value="UniProtKB-ARBA"/>
</dbReference>
<dbReference type="GO" id="GO:0004364">
    <property type="term" value="F:glutathione transferase activity"/>
    <property type="evidence" value="ECO:0007669"/>
    <property type="project" value="UniProtKB-EC"/>
</dbReference>
<evidence type="ECO:0000259" key="5">
    <source>
        <dbReference type="PROSITE" id="PS50405"/>
    </source>
</evidence>
<gene>
    <name evidence="6" type="ORF">B0682_03590</name>
</gene>
<dbReference type="InterPro" id="IPR004045">
    <property type="entry name" value="Glutathione_S-Trfase_N"/>
</dbReference>
<evidence type="ECO:0000259" key="4">
    <source>
        <dbReference type="PROSITE" id="PS50404"/>
    </source>
</evidence>
<dbReference type="GO" id="GO:0004601">
    <property type="term" value="F:peroxidase activity"/>
    <property type="evidence" value="ECO:0007669"/>
    <property type="project" value="UniProtKB-ARBA"/>
</dbReference>
<evidence type="ECO:0000256" key="3">
    <source>
        <dbReference type="ARBA" id="ARBA00047960"/>
    </source>
</evidence>
<comment type="caution">
    <text evidence="6">The sequence shown here is derived from an EMBL/GenBank/DDBJ whole genome shotgun (WGS) entry which is preliminary data.</text>
</comment>
<organism evidence="6 7">
    <name type="scientific">Lwoffella lincolnii</name>
    <dbReference type="NCBI Taxonomy" id="90241"/>
    <lineage>
        <taxon>Bacteria</taxon>
        <taxon>Pseudomonadati</taxon>
        <taxon>Pseudomonadota</taxon>
        <taxon>Gammaproteobacteria</taxon>
        <taxon>Moraxellales</taxon>
        <taxon>Moraxellaceae</taxon>
        <taxon>Lwoffella</taxon>
    </lineage>
</organism>
<dbReference type="AlphaFoldDB" id="A0A1T0CH93"/>
<feature type="domain" description="GST C-terminal" evidence="5">
    <location>
        <begin position="87"/>
        <end position="219"/>
    </location>
</feature>
<dbReference type="PANTHER" id="PTHR44051">
    <property type="entry name" value="GLUTATHIONE S-TRANSFERASE-RELATED"/>
    <property type="match status" value="1"/>
</dbReference>
<dbReference type="STRING" id="90241.B0682_03590"/>
<dbReference type="SFLD" id="SFLDS00019">
    <property type="entry name" value="Glutathione_Transferase_(cytos"/>
    <property type="match status" value="1"/>
</dbReference>
<dbReference type="RefSeq" id="WP_078306702.1">
    <property type="nucleotide sequence ID" value="NZ_CP147511.1"/>
</dbReference>
<evidence type="ECO:0000313" key="7">
    <source>
        <dbReference type="Proteomes" id="UP000191094"/>
    </source>
</evidence>
<dbReference type="EMBL" id="MUYT01000004">
    <property type="protein sequence ID" value="OOS21726.1"/>
    <property type="molecule type" value="Genomic_DNA"/>
</dbReference>
<keyword evidence="2 6" id="KW-0808">Transferase</keyword>
<dbReference type="PANTHER" id="PTHR44051:SF9">
    <property type="entry name" value="GLUTATHIONE S-TRANSFERASE 1"/>
    <property type="match status" value="1"/>
</dbReference>
<reference evidence="6 7" key="1">
    <citation type="submission" date="2017-02" db="EMBL/GenBank/DDBJ databases">
        <title>Draft genome sequence of Moraxella lincolnii CCUG 9405T type strain.</title>
        <authorList>
            <person name="Salva-Serra F."/>
            <person name="Engstrom-Jakobsson H."/>
            <person name="Thorell K."/>
            <person name="Jaen-Luchoro D."/>
            <person name="Gonzales-Siles L."/>
            <person name="Karlsson R."/>
            <person name="Yazdan S."/>
            <person name="Boulund F."/>
            <person name="Johnning A."/>
            <person name="Engstrand L."/>
            <person name="Kristiansson E."/>
            <person name="Moore E."/>
        </authorList>
    </citation>
    <scope>NUCLEOTIDE SEQUENCE [LARGE SCALE GENOMIC DNA]</scope>
    <source>
        <strain evidence="6 7">CCUG 9405</strain>
    </source>
</reference>
<dbReference type="SFLD" id="SFLDG01150">
    <property type="entry name" value="Main.1:_Beta-like"/>
    <property type="match status" value="1"/>
</dbReference>
<name>A0A1T0CH93_9GAMM</name>
<accession>A0A1T0CH93</accession>
<keyword evidence="7" id="KW-1185">Reference proteome</keyword>
<evidence type="ECO:0000313" key="6">
    <source>
        <dbReference type="EMBL" id="OOS21726.1"/>
    </source>
</evidence>
<dbReference type="SUPFAM" id="SSF47616">
    <property type="entry name" value="GST C-terminal domain-like"/>
    <property type="match status" value="1"/>
</dbReference>